<evidence type="ECO:0000256" key="6">
    <source>
        <dbReference type="ARBA" id="ARBA00022741"/>
    </source>
</evidence>
<dbReference type="GO" id="GO:0016236">
    <property type="term" value="P:macroautophagy"/>
    <property type="evidence" value="ECO:0007669"/>
    <property type="project" value="InterPro"/>
</dbReference>
<dbReference type="SMART" id="SM00320">
    <property type="entry name" value="WD40"/>
    <property type="match status" value="2"/>
</dbReference>
<keyword evidence="5" id="KW-0677">Repeat</keyword>
<dbReference type="Proteomes" id="UP001165120">
    <property type="component" value="Unassembled WGS sequence"/>
</dbReference>
<evidence type="ECO:0000256" key="4">
    <source>
        <dbReference type="ARBA" id="ARBA00022679"/>
    </source>
</evidence>
<dbReference type="InterPro" id="IPR001680">
    <property type="entry name" value="WD40_rpt"/>
</dbReference>
<dbReference type="SMART" id="SM00220">
    <property type="entry name" value="S_TKc"/>
    <property type="match status" value="1"/>
</dbReference>
<dbReference type="PANTHER" id="PTHR17583">
    <property type="entry name" value="PHOSPHOINOSITIDE 3-KINASE REGULATORY SUBUNIT 4"/>
    <property type="match status" value="1"/>
</dbReference>
<evidence type="ECO:0000313" key="11">
    <source>
        <dbReference type="EMBL" id="GME67052.1"/>
    </source>
</evidence>
<dbReference type="InterPro" id="IPR045162">
    <property type="entry name" value="Vps15-like"/>
</dbReference>
<dbReference type="InterPro" id="IPR000719">
    <property type="entry name" value="Prot_kinase_dom"/>
</dbReference>
<dbReference type="Pfam" id="PF00069">
    <property type="entry name" value="Pkinase"/>
    <property type="match status" value="1"/>
</dbReference>
<keyword evidence="6" id="KW-0547">Nucleotide-binding</keyword>
<dbReference type="SUPFAM" id="SSF48371">
    <property type="entry name" value="ARM repeat"/>
    <property type="match status" value="1"/>
</dbReference>
<dbReference type="GO" id="GO:0005770">
    <property type="term" value="C:late endosome"/>
    <property type="evidence" value="ECO:0007669"/>
    <property type="project" value="TreeGrafter"/>
</dbReference>
<dbReference type="InterPro" id="IPR015943">
    <property type="entry name" value="WD40/YVTN_repeat-like_dom_sf"/>
</dbReference>
<dbReference type="GO" id="GO:0045324">
    <property type="term" value="P:late endosome to vacuole transport"/>
    <property type="evidence" value="ECO:0007669"/>
    <property type="project" value="InterPro"/>
</dbReference>
<sequence>MGAELSLLAPTAPTIGISAYIDSLNNIQYSKPIGTSRFLKTIKCLDQSGQVIVKLLIKPTTVNTITNSNNGQQFASSSDASINISPVVDSNGDIRLIDENDNEIDALHITQRQKVTTIASDGLNLSIWVSKLEKLKSDLTDIPNALPYIHIIDSERAGYLIRPFMSFDLHERISLRPFLESIEKKWIVFQLLSVLSKCHAKNVFHGDIKSENVLLTSWSWVQLTDFAIFKPVVLPEDNPSQFTFYFDTSQRYTCYVAPERFSPNNQEITGSEQLTAEMDIFSLGCVIAELYLEGLPLFTLPQLFKYKRGEYQPNLDFIDDLNLRKLILSMISLDPKKRLNAQDYLKKYRKSFFPDHFYTFLYPYMRKLSVPNSASKANTSRLHEFDYKIDQIYKDFDNISFYLGFKQGIEEIDRQNASKKIKIQKETIPLGLNLPGMNNHIPQSTSKIFGNGLNRNDCSSLVLLDLVLHSIRNTTRSSYRVKACYLILAFAEQIHDEGKLDRCLPYLISVLDDPSEDVKVTALKCITQLLCMVDAISPVNNLIFSDYIIPKLEKFKKQSYNLSNVESREHSDQGSYVRSVFAACLPHLAHCANKFSQMALLLKRHVQSTSYGQNRGIEKDDDDIHDSVFNIPIEEISKRFELLATSILTDSEPNVRIALLENISPLCAFFGKENTNNIILSHLLTYLNDRSLNSSKIRLAFVESILSISIFVGVFSLEEYMLPLLIQTLYDPDESVVVEVLRVFTELTKLGLIEKNRLWDIIRSTAKLLLHPNQWIRQSTLCLIIAVSENITLADIYCMLYPLIRPFFQYEVADFSWETLFACTHKPINRSVFNLAKKWSLTKEDTLFWEIVPHSSNQMKSNPYGNNNTLFLTKTTAGSMMYKLNHKGADDSIVVDNAEIPLSQNDLQFVERLKSSGLLEKDLWKIATFRNYIYKLARTDNGNHNYGKLSYEPQTADGAKFTTIFFDIKHKSEPRQTKMDKTQGQSSPLTSSVTIGNKRIAASEFNQALLPPVVNKSKPLKSPLLFGEIQMSKPLVSTNEELAFGDTTSVTSGTNNYSNDYTPHQFNDESLKYQKMTTSVKHSYTDNNPYVLEFLNNIKFEAKLENYPEFGNILRNIPDRNTVGDFSKQRSGTENFEPKGLLVAKLLEHKSCINCVAVSPDQKIFITGDDLGLLKFWNTERLEKNVTGLSMLSTSLGSSIKSISFIHNRNCFAVSTMNGYIKIFRIDYVNNDLMEGSKSPSLSRFASKSSNDISLTLIRYYYLDAEDEYALNLQFSVKSTSPYLIFSTCSSKIMVLDIRTLKIVKVLQNDLRHGIPTTFVVDANQSWILIGTSRGFLDLWNLQLELHLKSVKFQRSSFPVKKISILPDNSVINGRQVSSYVSVIGCTGVSDVTIWDVSKLSCRQVFSTSTVNNVLTNYALNEVPDSYGNLASRIQELKIEKTNAIKDDSCTALTLVSYPGFDNKNHLNIVFATPNLKIINWNVNSPDDSSVVIKSKANNLKKGDDKTPEFDENLHLTPVFTSTQINPNLTFITERYVENKPARGQLRNRNSRVRGEQMNNNLINKSSVDVITDLATVNYPYDMIIATDRSGVINVYR</sequence>
<dbReference type="CDD" id="cd13980">
    <property type="entry name" value="STKc_Vps15"/>
    <property type="match status" value="1"/>
</dbReference>
<dbReference type="GO" id="GO:0006623">
    <property type="term" value="P:protein targeting to vacuole"/>
    <property type="evidence" value="ECO:0007669"/>
    <property type="project" value="TreeGrafter"/>
</dbReference>
<evidence type="ECO:0000313" key="12">
    <source>
        <dbReference type="Proteomes" id="UP001165120"/>
    </source>
</evidence>
<dbReference type="PROSITE" id="PS50011">
    <property type="entry name" value="PROTEIN_KINASE_DOM"/>
    <property type="match status" value="1"/>
</dbReference>
<dbReference type="Gene3D" id="1.25.10.10">
    <property type="entry name" value="Leucine-rich Repeat Variant"/>
    <property type="match status" value="2"/>
</dbReference>
<comment type="caution">
    <text evidence="11">The sequence shown here is derived from an EMBL/GenBank/DDBJ whole genome shotgun (WGS) entry which is preliminary data.</text>
</comment>
<dbReference type="PANTHER" id="PTHR17583:SF0">
    <property type="entry name" value="PHOSPHOINOSITIDE 3-KINASE REGULATORY SUBUNIT 4"/>
    <property type="match status" value="1"/>
</dbReference>
<name>A0A9W6WDG7_CANBO</name>
<dbReference type="Pfam" id="PF00400">
    <property type="entry name" value="WD40"/>
    <property type="match status" value="1"/>
</dbReference>
<evidence type="ECO:0000256" key="7">
    <source>
        <dbReference type="ARBA" id="ARBA00022777"/>
    </source>
</evidence>
<keyword evidence="12" id="KW-1185">Reference proteome</keyword>
<feature type="domain" description="Protein kinase" evidence="10">
    <location>
        <begin position="27"/>
        <end position="353"/>
    </location>
</feature>
<dbReference type="Gene3D" id="2.130.10.10">
    <property type="entry name" value="YVTN repeat-like/Quinoprotein amine dehydrogenase"/>
    <property type="match status" value="1"/>
</dbReference>
<evidence type="ECO:0000259" key="10">
    <source>
        <dbReference type="PROSITE" id="PS50011"/>
    </source>
</evidence>
<keyword evidence="2" id="KW-0723">Serine/threonine-protein kinase</keyword>
<evidence type="ECO:0000256" key="3">
    <source>
        <dbReference type="ARBA" id="ARBA00022574"/>
    </source>
</evidence>
<dbReference type="GO" id="GO:0034272">
    <property type="term" value="C:phosphatidylinositol 3-kinase complex, class III, type II"/>
    <property type="evidence" value="ECO:0007669"/>
    <property type="project" value="TreeGrafter"/>
</dbReference>
<evidence type="ECO:0000256" key="9">
    <source>
        <dbReference type="PROSITE-ProRule" id="PRU00221"/>
    </source>
</evidence>
<organism evidence="11 12">
    <name type="scientific">Candida boidinii</name>
    <name type="common">Yeast</name>
    <dbReference type="NCBI Taxonomy" id="5477"/>
    <lineage>
        <taxon>Eukaryota</taxon>
        <taxon>Fungi</taxon>
        <taxon>Dikarya</taxon>
        <taxon>Ascomycota</taxon>
        <taxon>Saccharomycotina</taxon>
        <taxon>Pichiomycetes</taxon>
        <taxon>Pichiales</taxon>
        <taxon>Pichiaceae</taxon>
        <taxon>Ogataea</taxon>
        <taxon>Ogataea/Candida clade</taxon>
    </lineage>
</organism>
<dbReference type="InterPro" id="IPR011009">
    <property type="entry name" value="Kinase-like_dom_sf"/>
</dbReference>
<dbReference type="SUPFAM" id="SSF50978">
    <property type="entry name" value="WD40 repeat-like"/>
    <property type="match status" value="1"/>
</dbReference>
<dbReference type="PROSITE" id="PS00108">
    <property type="entry name" value="PROTEIN_KINASE_ST"/>
    <property type="match status" value="1"/>
</dbReference>
<dbReference type="InterPro" id="IPR016024">
    <property type="entry name" value="ARM-type_fold"/>
</dbReference>
<dbReference type="InterPro" id="IPR036322">
    <property type="entry name" value="WD40_repeat_dom_sf"/>
</dbReference>
<dbReference type="InterPro" id="IPR055231">
    <property type="entry name" value="2AA_helical"/>
</dbReference>
<dbReference type="EMBL" id="BSXN01000091">
    <property type="protein sequence ID" value="GME67052.1"/>
    <property type="molecule type" value="Genomic_DNA"/>
</dbReference>
<evidence type="ECO:0000256" key="1">
    <source>
        <dbReference type="ARBA" id="ARBA00012513"/>
    </source>
</evidence>
<proteinExistence type="predicted"/>
<dbReference type="Gene3D" id="1.10.510.10">
    <property type="entry name" value="Transferase(Phosphotransferase) domain 1"/>
    <property type="match status" value="1"/>
</dbReference>
<gene>
    <name evidence="11" type="ORF">Cboi02_000048400</name>
</gene>
<keyword evidence="3 9" id="KW-0853">WD repeat</keyword>
<keyword evidence="7" id="KW-0418">Kinase</keyword>
<dbReference type="InterPro" id="IPR011989">
    <property type="entry name" value="ARM-like"/>
</dbReference>
<feature type="repeat" description="WD" evidence="9">
    <location>
        <begin position="1146"/>
        <end position="1187"/>
    </location>
</feature>
<dbReference type="SUPFAM" id="SSF56112">
    <property type="entry name" value="Protein kinase-like (PK-like)"/>
    <property type="match status" value="1"/>
</dbReference>
<reference evidence="11" key="1">
    <citation type="submission" date="2023-04" db="EMBL/GenBank/DDBJ databases">
        <title>Candida boidinii NBRC 10035.</title>
        <authorList>
            <person name="Ichikawa N."/>
            <person name="Sato H."/>
            <person name="Tonouchi N."/>
        </authorList>
    </citation>
    <scope>NUCLEOTIDE SEQUENCE</scope>
    <source>
        <strain evidence="11">NBRC 10035</strain>
    </source>
</reference>
<dbReference type="GO" id="GO:0034271">
    <property type="term" value="C:phosphatidylinositol 3-kinase complex, class III, type I"/>
    <property type="evidence" value="ECO:0007669"/>
    <property type="project" value="TreeGrafter"/>
</dbReference>
<protein>
    <recommendedName>
        <fullName evidence="1">non-specific serine/threonine protein kinase</fullName>
        <ecNumber evidence="1">2.7.11.1</ecNumber>
    </recommendedName>
</protein>
<keyword evidence="8" id="KW-0067">ATP-binding</keyword>
<dbReference type="GO" id="GO:0071561">
    <property type="term" value="C:nucleus-vacuole junction"/>
    <property type="evidence" value="ECO:0007669"/>
    <property type="project" value="TreeGrafter"/>
</dbReference>
<keyword evidence="4" id="KW-0808">Transferase</keyword>
<dbReference type="GO" id="GO:0005524">
    <property type="term" value="F:ATP binding"/>
    <property type="evidence" value="ECO:0007669"/>
    <property type="project" value="UniProtKB-KW"/>
</dbReference>
<accession>A0A9W6WDG7</accession>
<dbReference type="Pfam" id="PF22956">
    <property type="entry name" value="VPS15-like_hel"/>
    <property type="match status" value="1"/>
</dbReference>
<evidence type="ECO:0000256" key="2">
    <source>
        <dbReference type="ARBA" id="ARBA00022527"/>
    </source>
</evidence>
<dbReference type="GO" id="GO:0004674">
    <property type="term" value="F:protein serine/threonine kinase activity"/>
    <property type="evidence" value="ECO:0007669"/>
    <property type="project" value="UniProtKB-KW"/>
</dbReference>
<dbReference type="PROSITE" id="PS50082">
    <property type="entry name" value="WD_REPEATS_2"/>
    <property type="match status" value="1"/>
</dbReference>
<dbReference type="InterPro" id="IPR008271">
    <property type="entry name" value="Ser/Thr_kinase_AS"/>
</dbReference>
<dbReference type="EC" id="2.7.11.1" evidence="1"/>
<evidence type="ECO:0000256" key="8">
    <source>
        <dbReference type="ARBA" id="ARBA00022840"/>
    </source>
</evidence>
<evidence type="ECO:0000256" key="5">
    <source>
        <dbReference type="ARBA" id="ARBA00022737"/>
    </source>
</evidence>